<evidence type="ECO:0000313" key="4">
    <source>
        <dbReference type="Proteomes" id="UP000546917"/>
    </source>
</evidence>
<dbReference type="EMBL" id="JABGBP010000224">
    <property type="protein sequence ID" value="NOL60475.1"/>
    <property type="molecule type" value="Genomic_DNA"/>
</dbReference>
<dbReference type="EMBL" id="CP015363">
    <property type="protein sequence ID" value="ARD84203.1"/>
    <property type="molecule type" value="Genomic_DNA"/>
</dbReference>
<dbReference type="Proteomes" id="UP000546917">
    <property type="component" value="Unassembled WGS sequence"/>
</dbReference>
<dbReference type="OrthoDB" id="56414at2157"/>
<evidence type="ECO:0000313" key="2">
    <source>
        <dbReference type="EMBL" id="NOL60475.1"/>
    </source>
</evidence>
<sequence>MKIEIGEKCDFEIERSDIENVKEGSVIATYYSLGNPIYVELIINRSLSKEINKFFANTDKKSAIISIERISKSKYRITPTIVILNRQRGALQK</sequence>
<dbReference type="KEGG" id="fai:FAD_0281"/>
<dbReference type="GeneID" id="16025449"/>
<dbReference type="Proteomes" id="UP000192050">
    <property type="component" value="Chromosome"/>
</dbReference>
<evidence type="ECO:0000313" key="1">
    <source>
        <dbReference type="EMBL" id="ARD84203.1"/>
    </source>
</evidence>
<accession>A0A1V0N249</accession>
<reference evidence="1 3" key="1">
    <citation type="submission" date="2011-10" db="EMBL/GenBank/DDBJ databases">
        <title>Metabolic and evolutionary patterns in the extreme acidophile Ferroplasma acidiphilum.</title>
        <authorList>
            <person name="Golyshina O.V."/>
            <person name="Kozyavkin S.A."/>
            <person name="Tatusov R.L."/>
            <person name="Slesarev A.I."/>
            <person name="Golyshin P.N."/>
        </authorList>
    </citation>
    <scope>NUCLEOTIDE SEQUENCE [LARGE SCALE GENOMIC DNA]</scope>
    <source>
        <strain evidence="1">Berkeley</strain>
        <strain evidence="3">Y</strain>
    </source>
</reference>
<protein>
    <submittedName>
        <fullName evidence="1">Uncharacterized protein</fullName>
    </submittedName>
</protein>
<reference evidence="2 4" key="2">
    <citation type="submission" date="2020-05" db="EMBL/GenBank/DDBJ databases">
        <authorList>
            <person name="Zhang R."/>
        </authorList>
    </citation>
    <scope>NUCLEOTIDE SEQUENCE [LARGE SCALE GENOMIC DNA]</scope>
    <source>
        <strain evidence="2 4">DSM 28986</strain>
    </source>
</reference>
<organism evidence="1 3">
    <name type="scientific">Ferroplasma acidiphilum</name>
    <dbReference type="NCBI Taxonomy" id="74969"/>
    <lineage>
        <taxon>Archaea</taxon>
        <taxon>Methanobacteriati</taxon>
        <taxon>Thermoplasmatota</taxon>
        <taxon>Thermoplasmata</taxon>
        <taxon>Thermoplasmatales</taxon>
        <taxon>Ferroplasmaceae</taxon>
        <taxon>Ferroplasma</taxon>
    </lineage>
</organism>
<gene>
    <name evidence="1" type="ORF">FAD_0281</name>
    <name evidence="2" type="ORF">HLB00_06465</name>
</gene>
<dbReference type="AlphaFoldDB" id="A0A1V0N249"/>
<evidence type="ECO:0000313" key="3">
    <source>
        <dbReference type="Proteomes" id="UP000192050"/>
    </source>
</evidence>
<proteinExistence type="predicted"/>
<name>A0A1V0N249_9ARCH</name>
<dbReference type="RefSeq" id="WP_009887303.1">
    <property type="nucleotide sequence ID" value="NZ_CP015363.1"/>
</dbReference>
<keyword evidence="3" id="KW-1185">Reference proteome</keyword>